<dbReference type="PANTHER" id="PTHR13284:SF10">
    <property type="entry name" value="SELENOCYSTEINE INSERTION SEQUENCE-BINDING PROTEIN 2-LIKE"/>
    <property type="match status" value="1"/>
</dbReference>
<keyword evidence="4" id="KW-1185">Reference proteome</keyword>
<feature type="compositionally biased region" description="Acidic residues" evidence="1">
    <location>
        <begin position="1008"/>
        <end position="1023"/>
    </location>
</feature>
<dbReference type="InterPro" id="IPR040051">
    <property type="entry name" value="SECISBP2"/>
</dbReference>
<dbReference type="Gene3D" id="3.30.1330.30">
    <property type="match status" value="1"/>
</dbReference>
<dbReference type="PANTHER" id="PTHR13284">
    <property type="entry name" value="GH01354P"/>
    <property type="match status" value="1"/>
</dbReference>
<sequence>MDTSDSKDVKLSAEVEPFIPQKKGPETALVAMSLSGEGGGGSSSSGVEPTAIPSYLITCYPFVQENQPNRQLPLYNGDMRWQQPNANPGGPYLAYPILSSPQPPVSSDYAYYQIMPAPCAPMMGFYQPFPSPYGAPVQAGVVNAVSADCSDRTLATGQAFGVSSQRGRGIVRTTVLPKQLSQPMRNKRPPMRSVAVQKEISAAGPDGRAKTVLLVDAAQQTDFPGEISNKSLSERNSPLLWKNKARRRRTSQPTGESSSEHGASEADIDSDSGYCSPKHNQAAGLAPRTADHTAATVRQAHFSVPTGVEAGVMTAVSWVNVASQATQKSWVDRTSLYYKGGKAPDQRNGPQMDFQAGYHGRGCSTSSERGSGFPKRLQEGTVQLAPQLPRAELNTEPLYFEDEDEFPVLVPGGAAPRSKPEQAQPKIPKNLLENLPENSPISIVQTPIPITTSVPKRAKSQRKKALAAALATAQEYSEISMEQKKLQEALTKAAGKKSKTPVQLDLGDMLAALEKQQQAMKARQLTNTKPLSYTVGTTTPFHSKDSGNKASGLKGQAYAGPHNMLDSSAPRLKRGKERELPKVKRPTALKKIILKEREVKKGKFSLDQGMVGQEDQAGEELHFADDLPREGVSQEDNSLSMPSDASLSPASQNSPYSITPVSQGSPASSGIGSPMAASAITKIHSRRFREYCNQVLNKEIDESVTLLLQELVRFQERVYQKDPAKAKSKRRLVMGLREVTKHMKLLKIKCVVISPNCEKIQSKGGLDEALYNVIAMAQEQEIPFVFALGRKALGRCVNKLVPVSVVGIFNFSGAEGLFSRLVLLTEEARKAYKDMVSALEQEQAEEALKNVKKVTHHMGHSRNPSAASAISFCSVISEPISEVNEKEYETNWRNMVETSDGLEAAESDGQPCSTVAARETAAGAQKEDDGPSAPMPATPSLTITPASVAPQHGKAGAPAEKEEGKTDDRLEWASQQSTETGSLDGSCRDLLNSSITSTTSTLVPGMLEEADEEEEDEDEEEDYTPGPISVEVPLSSRIDSWVSETLENLQLGKSQDSTEEEEEEEVGGHSDEEGLDSAELADPGLERNDQPLEPKSIPC</sequence>
<evidence type="ECO:0000313" key="3">
    <source>
        <dbReference type="EMBL" id="KAJ8340415.1"/>
    </source>
</evidence>
<evidence type="ECO:0000256" key="1">
    <source>
        <dbReference type="SAM" id="MobiDB-lite"/>
    </source>
</evidence>
<feature type="region of interest" description="Disordered" evidence="1">
    <location>
        <begin position="903"/>
        <end position="1032"/>
    </location>
</feature>
<dbReference type="GO" id="GO:0005739">
    <property type="term" value="C:mitochondrion"/>
    <property type="evidence" value="ECO:0007669"/>
    <property type="project" value="TreeGrafter"/>
</dbReference>
<organism evidence="3 4">
    <name type="scientific">Synaphobranchus kaupii</name>
    <name type="common">Kaup's arrowtooth eel</name>
    <dbReference type="NCBI Taxonomy" id="118154"/>
    <lineage>
        <taxon>Eukaryota</taxon>
        <taxon>Metazoa</taxon>
        <taxon>Chordata</taxon>
        <taxon>Craniata</taxon>
        <taxon>Vertebrata</taxon>
        <taxon>Euteleostomi</taxon>
        <taxon>Actinopterygii</taxon>
        <taxon>Neopterygii</taxon>
        <taxon>Teleostei</taxon>
        <taxon>Anguilliformes</taxon>
        <taxon>Synaphobranchidae</taxon>
        <taxon>Synaphobranchus</taxon>
    </lineage>
</organism>
<proteinExistence type="predicted"/>
<feature type="region of interest" description="Disordered" evidence="1">
    <location>
        <begin position="556"/>
        <end position="584"/>
    </location>
</feature>
<feature type="region of interest" description="Disordered" evidence="1">
    <location>
        <begin position="630"/>
        <end position="673"/>
    </location>
</feature>
<dbReference type="AlphaFoldDB" id="A0A9Q1EKF0"/>
<protein>
    <recommendedName>
        <fullName evidence="2">Ribosomal protein eL8/eL30/eS12/Gadd45 domain-containing protein</fullName>
    </recommendedName>
</protein>
<feature type="compositionally biased region" description="Polar residues" evidence="1">
    <location>
        <begin position="225"/>
        <end position="236"/>
    </location>
</feature>
<feature type="region of interest" description="Disordered" evidence="1">
    <location>
        <begin position="225"/>
        <end position="291"/>
    </location>
</feature>
<dbReference type="GO" id="GO:0001514">
    <property type="term" value="P:selenocysteine incorporation"/>
    <property type="evidence" value="ECO:0007669"/>
    <property type="project" value="UniProtKB-ARBA"/>
</dbReference>
<evidence type="ECO:0000313" key="4">
    <source>
        <dbReference type="Proteomes" id="UP001152622"/>
    </source>
</evidence>
<dbReference type="GO" id="GO:1990904">
    <property type="term" value="C:ribonucleoprotein complex"/>
    <property type="evidence" value="ECO:0007669"/>
    <property type="project" value="TreeGrafter"/>
</dbReference>
<dbReference type="GO" id="GO:0043021">
    <property type="term" value="F:ribonucleoprotein complex binding"/>
    <property type="evidence" value="ECO:0007669"/>
    <property type="project" value="TreeGrafter"/>
</dbReference>
<dbReference type="Pfam" id="PF01248">
    <property type="entry name" value="Ribosomal_L7Ae"/>
    <property type="match status" value="1"/>
</dbReference>
<dbReference type="FunFam" id="3.30.1330.30:FF:000004">
    <property type="entry name" value="selenocysteine insertion sequence-binding protein 2"/>
    <property type="match status" value="1"/>
</dbReference>
<accession>A0A9Q1EKF0</accession>
<name>A0A9Q1EKF0_SYNKA</name>
<dbReference type="InterPro" id="IPR004038">
    <property type="entry name" value="Ribosomal_eL8/eL30/eS12/Gad45"/>
</dbReference>
<reference evidence="3" key="1">
    <citation type="journal article" date="2023" name="Science">
        <title>Genome structures resolve the early diversification of teleost fishes.</title>
        <authorList>
            <person name="Parey E."/>
            <person name="Louis A."/>
            <person name="Montfort J."/>
            <person name="Bouchez O."/>
            <person name="Roques C."/>
            <person name="Iampietro C."/>
            <person name="Lluch J."/>
            <person name="Castinel A."/>
            <person name="Donnadieu C."/>
            <person name="Desvignes T."/>
            <person name="Floi Bucao C."/>
            <person name="Jouanno E."/>
            <person name="Wen M."/>
            <person name="Mejri S."/>
            <person name="Dirks R."/>
            <person name="Jansen H."/>
            <person name="Henkel C."/>
            <person name="Chen W.J."/>
            <person name="Zahm M."/>
            <person name="Cabau C."/>
            <person name="Klopp C."/>
            <person name="Thompson A.W."/>
            <person name="Robinson-Rechavi M."/>
            <person name="Braasch I."/>
            <person name="Lecointre G."/>
            <person name="Bobe J."/>
            <person name="Postlethwait J.H."/>
            <person name="Berthelot C."/>
            <person name="Roest Crollius H."/>
            <person name="Guiguen Y."/>
        </authorList>
    </citation>
    <scope>NUCLEOTIDE SEQUENCE</scope>
    <source>
        <strain evidence="3">WJC10195</strain>
    </source>
</reference>
<dbReference type="EMBL" id="JAINUF010000016">
    <property type="protein sequence ID" value="KAJ8340415.1"/>
    <property type="molecule type" value="Genomic_DNA"/>
</dbReference>
<feature type="compositionally biased region" description="Polar residues" evidence="1">
    <location>
        <begin position="973"/>
        <end position="983"/>
    </location>
</feature>
<comment type="caution">
    <text evidence="3">The sequence shown here is derived from an EMBL/GenBank/DDBJ whole genome shotgun (WGS) entry which is preliminary data.</text>
</comment>
<gene>
    <name evidence="3" type="ORF">SKAU_G00350480</name>
</gene>
<evidence type="ECO:0000259" key="2">
    <source>
        <dbReference type="Pfam" id="PF01248"/>
    </source>
</evidence>
<feature type="region of interest" description="Disordered" evidence="1">
    <location>
        <begin position="1048"/>
        <end position="1099"/>
    </location>
</feature>
<dbReference type="OrthoDB" id="263617at2759"/>
<dbReference type="Proteomes" id="UP001152622">
    <property type="component" value="Chromosome 16"/>
</dbReference>
<dbReference type="SUPFAM" id="SSF55315">
    <property type="entry name" value="L30e-like"/>
    <property type="match status" value="1"/>
</dbReference>
<dbReference type="GO" id="GO:0035368">
    <property type="term" value="F:selenocysteine insertion sequence binding"/>
    <property type="evidence" value="ECO:0007669"/>
    <property type="project" value="InterPro"/>
</dbReference>
<feature type="compositionally biased region" description="Polar residues" evidence="1">
    <location>
        <begin position="634"/>
        <end position="671"/>
    </location>
</feature>
<dbReference type="GO" id="GO:0003730">
    <property type="term" value="F:mRNA 3'-UTR binding"/>
    <property type="evidence" value="ECO:0007669"/>
    <property type="project" value="TreeGrafter"/>
</dbReference>
<dbReference type="InterPro" id="IPR029064">
    <property type="entry name" value="Ribosomal_eL30-like_sf"/>
</dbReference>
<feature type="domain" description="Ribosomal protein eL8/eL30/eS12/Gadd45" evidence="2">
    <location>
        <begin position="721"/>
        <end position="813"/>
    </location>
</feature>
<feature type="compositionally biased region" description="Basic and acidic residues" evidence="1">
    <location>
        <begin position="959"/>
        <end position="971"/>
    </location>
</feature>